<comment type="caution">
    <text evidence="4">The sequence shown here is derived from an EMBL/GenBank/DDBJ whole genome shotgun (WGS) entry which is preliminary data.</text>
</comment>
<feature type="region of interest" description="Disordered" evidence="2">
    <location>
        <begin position="774"/>
        <end position="851"/>
    </location>
</feature>
<dbReference type="Pfam" id="PF05183">
    <property type="entry name" value="RdRP"/>
    <property type="match status" value="1"/>
</dbReference>
<feature type="compositionally biased region" description="Basic residues" evidence="2">
    <location>
        <begin position="830"/>
        <end position="839"/>
    </location>
</feature>
<organism evidence="4 5">
    <name type="scientific">Mycena alexandri</name>
    <dbReference type="NCBI Taxonomy" id="1745969"/>
    <lineage>
        <taxon>Eukaryota</taxon>
        <taxon>Fungi</taxon>
        <taxon>Dikarya</taxon>
        <taxon>Basidiomycota</taxon>
        <taxon>Agaricomycotina</taxon>
        <taxon>Agaricomycetes</taxon>
        <taxon>Agaricomycetidae</taxon>
        <taxon>Agaricales</taxon>
        <taxon>Marasmiineae</taxon>
        <taxon>Mycenaceae</taxon>
        <taxon>Mycena</taxon>
    </lineage>
</organism>
<feature type="region of interest" description="Disordered" evidence="2">
    <location>
        <begin position="675"/>
        <end position="711"/>
    </location>
</feature>
<dbReference type="EC" id="2.7.7.48" evidence="1"/>
<comment type="catalytic activity">
    <reaction evidence="1">
        <text>RNA(n) + a ribonucleoside 5'-triphosphate = RNA(n+1) + diphosphate</text>
        <dbReference type="Rhea" id="RHEA:21248"/>
        <dbReference type="Rhea" id="RHEA-COMP:14527"/>
        <dbReference type="Rhea" id="RHEA-COMP:17342"/>
        <dbReference type="ChEBI" id="CHEBI:33019"/>
        <dbReference type="ChEBI" id="CHEBI:61557"/>
        <dbReference type="ChEBI" id="CHEBI:140395"/>
        <dbReference type="EC" id="2.7.7.48"/>
    </reaction>
</comment>
<keyword evidence="1" id="KW-0808">Transferase</keyword>
<gene>
    <name evidence="4" type="ORF">C8F04DRAFT_1277321</name>
</gene>
<dbReference type="PANTHER" id="PTHR23079:SF55">
    <property type="entry name" value="RNA-DIRECTED RNA POLYMERASE"/>
    <property type="match status" value="1"/>
</dbReference>
<sequence>MYNKGTLSKKRVPSIRLVLDLSTENERVVSDSEYTVHESRATRLVGDSKRFMTVAFTKNSKDRHLAVWLEDITQAGKFIAYDGGEYVFLGYTENNLKSGHVLFFREGADFTVEELKDHFGSDLKAVYEAFGYGKYAARLGLSFSSTVATEEIEPEERHLLPDLTANDGSLTSDGCGLIRDSYAREISVNLGLPFDTAVFQVRLGGIKGTLTRCPDDLFDRICGCLGKKIAYRRSMVKVFEELLQMQLDEIDKITTDRGKALDCVEGEVDAEAEGFYQELYEMLLAGHDMNEPYLASQLRRFQTTARDSLRKKLNVTLKGSGYLLGVVDHCDVLKEGEVYINLPTKGGPQVGQVATMRNPAYDPNGIRVLEAVNRPELKHLTNCIVFAASGSHSETDRMGGGDLDGDLFFTIFNPALIPQPRAAPAVASKPLTRSKTIAIGGRAQTTFVRLRCNFLLGALSNGWIALVGTTPALADHPLCMKLVPMIEEALDIVKTGGNLAILRNNFDRLKSQVSRLQGDRDWINPLESLAALVPQAPLTPAMGFTPDEQLVLRKDTSAEKWGALVQEAERIMPVYNRSLQLAIEADKEAKLQGLQEDEKRADLTKADMIAEHFPPVQNILEDTSRYLLKASVWYFTGYKHGKQSFAWLGARWLNYIKASQCGQVPISVGARSMSLIGAPRSPPTTPPRANRSPNRPPRLPPTPVSIARPSPAPRAIPVPLAIIAVDSDFEVDDNVTDLESDEFEFIGKESAYDTALEDLVPLTSRLCIDTSPTPRRIARENSDDTLVDIEPEPRTRPRARSPSSPISPFTDVAARTPDSWPRHSAGRSVPRAHARRRECHHYSPAHPRTDA</sequence>
<dbReference type="InterPro" id="IPR007855">
    <property type="entry name" value="RDRP"/>
</dbReference>
<evidence type="ECO:0000259" key="3">
    <source>
        <dbReference type="Pfam" id="PF05183"/>
    </source>
</evidence>
<name>A0AAD6WRW5_9AGAR</name>
<evidence type="ECO:0000256" key="2">
    <source>
        <dbReference type="SAM" id="MobiDB-lite"/>
    </source>
</evidence>
<dbReference type="AlphaFoldDB" id="A0AAD6WRW5"/>
<comment type="similarity">
    <text evidence="1">Belongs to the RdRP family.</text>
</comment>
<dbReference type="GO" id="GO:0031380">
    <property type="term" value="C:nuclear RNA-directed RNA polymerase complex"/>
    <property type="evidence" value="ECO:0007669"/>
    <property type="project" value="TreeGrafter"/>
</dbReference>
<proteinExistence type="inferred from homology"/>
<reference evidence="4" key="1">
    <citation type="submission" date="2023-03" db="EMBL/GenBank/DDBJ databases">
        <title>Massive genome expansion in bonnet fungi (Mycena s.s.) driven by repeated elements and novel gene families across ecological guilds.</title>
        <authorList>
            <consortium name="Lawrence Berkeley National Laboratory"/>
            <person name="Harder C.B."/>
            <person name="Miyauchi S."/>
            <person name="Viragh M."/>
            <person name="Kuo A."/>
            <person name="Thoen E."/>
            <person name="Andreopoulos B."/>
            <person name="Lu D."/>
            <person name="Skrede I."/>
            <person name="Drula E."/>
            <person name="Henrissat B."/>
            <person name="Morin E."/>
            <person name="Kohler A."/>
            <person name="Barry K."/>
            <person name="LaButti K."/>
            <person name="Morin E."/>
            <person name="Salamov A."/>
            <person name="Lipzen A."/>
            <person name="Mereny Z."/>
            <person name="Hegedus B."/>
            <person name="Baldrian P."/>
            <person name="Stursova M."/>
            <person name="Weitz H."/>
            <person name="Taylor A."/>
            <person name="Grigoriev I.V."/>
            <person name="Nagy L.G."/>
            <person name="Martin F."/>
            <person name="Kauserud H."/>
        </authorList>
    </citation>
    <scope>NUCLEOTIDE SEQUENCE</scope>
    <source>
        <strain evidence="4">CBHHK200</strain>
    </source>
</reference>
<evidence type="ECO:0000313" key="4">
    <source>
        <dbReference type="EMBL" id="KAJ7018684.1"/>
    </source>
</evidence>
<dbReference type="GO" id="GO:0003968">
    <property type="term" value="F:RNA-directed RNA polymerase activity"/>
    <property type="evidence" value="ECO:0007669"/>
    <property type="project" value="UniProtKB-KW"/>
</dbReference>
<keyword evidence="1" id="KW-0696">RNA-directed RNA polymerase</keyword>
<dbReference type="InterPro" id="IPR057596">
    <property type="entry name" value="RDRP_core"/>
</dbReference>
<dbReference type="PANTHER" id="PTHR23079">
    <property type="entry name" value="RNA-DEPENDENT RNA POLYMERASE"/>
    <property type="match status" value="1"/>
</dbReference>
<dbReference type="GO" id="GO:0003723">
    <property type="term" value="F:RNA binding"/>
    <property type="evidence" value="ECO:0007669"/>
    <property type="project" value="UniProtKB-KW"/>
</dbReference>
<dbReference type="GO" id="GO:0030422">
    <property type="term" value="P:siRNA processing"/>
    <property type="evidence" value="ECO:0007669"/>
    <property type="project" value="TreeGrafter"/>
</dbReference>
<evidence type="ECO:0000313" key="5">
    <source>
        <dbReference type="Proteomes" id="UP001218188"/>
    </source>
</evidence>
<keyword evidence="5" id="KW-1185">Reference proteome</keyword>
<feature type="compositionally biased region" description="Pro residues" evidence="2">
    <location>
        <begin position="694"/>
        <end position="703"/>
    </location>
</feature>
<keyword evidence="1" id="KW-0694">RNA-binding</keyword>
<keyword evidence="1" id="KW-0548">Nucleotidyltransferase</keyword>
<evidence type="ECO:0000256" key="1">
    <source>
        <dbReference type="RuleBase" id="RU363098"/>
    </source>
</evidence>
<dbReference type="EMBL" id="JARJCM010000327">
    <property type="protein sequence ID" value="KAJ7018684.1"/>
    <property type="molecule type" value="Genomic_DNA"/>
</dbReference>
<accession>A0AAD6WRW5</accession>
<dbReference type="Proteomes" id="UP001218188">
    <property type="component" value="Unassembled WGS sequence"/>
</dbReference>
<protein>
    <recommendedName>
        <fullName evidence="1">RNA-dependent RNA polymerase</fullName>
        <ecNumber evidence="1">2.7.7.48</ecNumber>
    </recommendedName>
</protein>
<feature type="domain" description="RDRP core" evidence="3">
    <location>
        <begin position="237"/>
        <end position="500"/>
    </location>
</feature>